<reference evidence="1" key="1">
    <citation type="journal article" date="2021" name="Proc. Natl. Acad. Sci. U.S.A.">
        <title>A Catalog of Tens of Thousands of Viruses from Human Metagenomes Reveals Hidden Associations with Chronic Diseases.</title>
        <authorList>
            <person name="Tisza M.J."/>
            <person name="Buck C.B."/>
        </authorList>
    </citation>
    <scope>NUCLEOTIDE SEQUENCE</scope>
    <source>
        <strain evidence="1">CtKm44</strain>
    </source>
</reference>
<organism evidence="1">
    <name type="scientific">Siphoviridae sp. ctKm44</name>
    <dbReference type="NCBI Taxonomy" id="2826245"/>
    <lineage>
        <taxon>Viruses</taxon>
        <taxon>Duplodnaviria</taxon>
        <taxon>Heunggongvirae</taxon>
        <taxon>Uroviricota</taxon>
        <taxon>Caudoviricetes</taxon>
    </lineage>
</organism>
<accession>A0A8S5LUD4</accession>
<dbReference type="EMBL" id="BK014735">
    <property type="protein sequence ID" value="DAD73427.1"/>
    <property type="molecule type" value="Genomic_DNA"/>
</dbReference>
<proteinExistence type="predicted"/>
<name>A0A8S5LUD4_9CAUD</name>
<dbReference type="InterPro" id="IPR055635">
    <property type="entry name" value="DUF7211"/>
</dbReference>
<protein>
    <submittedName>
        <fullName evidence="1">Uncharacterized protein</fullName>
    </submittedName>
</protein>
<dbReference type="Pfam" id="PF23847">
    <property type="entry name" value="DUF7211"/>
    <property type="match status" value="1"/>
</dbReference>
<sequence length="168" mass="18649">MLIINDNQLLHTDSTDDVLEHFGVKGMKWGNRRSTGPKVGQFSGRIKKNLVSRNSMKRANEKKIAGMKKSDPKRRELINKNKDLTDMNQKALLRLDRNKTVKKVAGKTAALGVGAAAQYQIMKTTNPEAAAALKRFVKGGAKAATKFAKKNYHKAKYAAGYVAKRSYL</sequence>
<evidence type="ECO:0000313" key="1">
    <source>
        <dbReference type="EMBL" id="DAD73427.1"/>
    </source>
</evidence>